<dbReference type="PANTHER" id="PTHR11461">
    <property type="entry name" value="SERINE PROTEASE INHIBITOR, SERPIN"/>
    <property type="match status" value="1"/>
</dbReference>
<keyword evidence="6" id="KW-0732">Signal</keyword>
<feature type="domain" description="Serpin" evidence="7">
    <location>
        <begin position="39"/>
        <end position="399"/>
    </location>
</feature>
<dbReference type="InterPro" id="IPR023795">
    <property type="entry name" value="Serpin_CS"/>
</dbReference>
<dbReference type="Gene3D" id="2.30.39.10">
    <property type="entry name" value="Alpha-1-antitrypsin, domain 1"/>
    <property type="match status" value="1"/>
</dbReference>
<keyword evidence="2" id="KW-0646">Protease inhibitor</keyword>
<evidence type="ECO:0000313" key="9">
    <source>
        <dbReference type="Proteomes" id="UP001233999"/>
    </source>
</evidence>
<keyword evidence="9" id="KW-1185">Reference proteome</keyword>
<accession>A0AAD7ZGE5</accession>
<feature type="chain" id="PRO_5042068936" description="Serpin domain-containing protein" evidence="6">
    <location>
        <begin position="22"/>
        <end position="548"/>
    </location>
</feature>
<dbReference type="EMBL" id="JASPKZ010008358">
    <property type="protein sequence ID" value="KAJ9580160.1"/>
    <property type="molecule type" value="Genomic_DNA"/>
</dbReference>
<evidence type="ECO:0000259" key="7">
    <source>
        <dbReference type="SMART" id="SM00093"/>
    </source>
</evidence>
<dbReference type="PROSITE" id="PS00284">
    <property type="entry name" value="SERPIN"/>
    <property type="match status" value="1"/>
</dbReference>
<evidence type="ECO:0000313" key="8">
    <source>
        <dbReference type="EMBL" id="KAJ9580160.1"/>
    </source>
</evidence>
<evidence type="ECO:0000256" key="1">
    <source>
        <dbReference type="ARBA" id="ARBA00009500"/>
    </source>
</evidence>
<evidence type="ECO:0000256" key="6">
    <source>
        <dbReference type="SAM" id="SignalP"/>
    </source>
</evidence>
<dbReference type="GO" id="GO:0005615">
    <property type="term" value="C:extracellular space"/>
    <property type="evidence" value="ECO:0007669"/>
    <property type="project" value="InterPro"/>
</dbReference>
<name>A0AAD7ZGE5_DIPPU</name>
<dbReference type="InterPro" id="IPR023796">
    <property type="entry name" value="Serpin_dom"/>
</dbReference>
<protein>
    <recommendedName>
        <fullName evidence="7">Serpin domain-containing protein</fullName>
    </recommendedName>
</protein>
<organism evidence="8 9">
    <name type="scientific">Diploptera punctata</name>
    <name type="common">Pacific beetle cockroach</name>
    <dbReference type="NCBI Taxonomy" id="6984"/>
    <lineage>
        <taxon>Eukaryota</taxon>
        <taxon>Metazoa</taxon>
        <taxon>Ecdysozoa</taxon>
        <taxon>Arthropoda</taxon>
        <taxon>Hexapoda</taxon>
        <taxon>Insecta</taxon>
        <taxon>Pterygota</taxon>
        <taxon>Neoptera</taxon>
        <taxon>Polyneoptera</taxon>
        <taxon>Dictyoptera</taxon>
        <taxon>Blattodea</taxon>
        <taxon>Blaberoidea</taxon>
        <taxon>Blaberidae</taxon>
        <taxon>Diplopterinae</taxon>
        <taxon>Diploptera</taxon>
    </lineage>
</organism>
<dbReference type="InterPro" id="IPR036186">
    <property type="entry name" value="Serpin_sf"/>
</dbReference>
<keyword evidence="3" id="KW-0722">Serine protease inhibitor</keyword>
<dbReference type="GO" id="GO:0004867">
    <property type="term" value="F:serine-type endopeptidase inhibitor activity"/>
    <property type="evidence" value="ECO:0007669"/>
    <property type="project" value="UniProtKB-KW"/>
</dbReference>
<evidence type="ECO:0000256" key="2">
    <source>
        <dbReference type="ARBA" id="ARBA00022690"/>
    </source>
</evidence>
<feature type="compositionally biased region" description="Polar residues" evidence="5">
    <location>
        <begin position="406"/>
        <end position="421"/>
    </location>
</feature>
<comment type="similarity">
    <text evidence="1 4">Belongs to the serpin family.</text>
</comment>
<gene>
    <name evidence="8" type="ORF">L9F63_004177</name>
</gene>
<dbReference type="Proteomes" id="UP001233999">
    <property type="component" value="Unassembled WGS sequence"/>
</dbReference>
<dbReference type="SMART" id="SM00093">
    <property type="entry name" value="SERPIN"/>
    <property type="match status" value="1"/>
</dbReference>
<evidence type="ECO:0000256" key="3">
    <source>
        <dbReference type="ARBA" id="ARBA00022900"/>
    </source>
</evidence>
<reference evidence="8" key="2">
    <citation type="submission" date="2023-05" db="EMBL/GenBank/DDBJ databases">
        <authorList>
            <person name="Fouks B."/>
        </authorList>
    </citation>
    <scope>NUCLEOTIDE SEQUENCE</scope>
    <source>
        <strain evidence="8">Stay&amp;Tobe</strain>
        <tissue evidence="8">Testes</tissue>
    </source>
</reference>
<feature type="region of interest" description="Disordered" evidence="5">
    <location>
        <begin position="403"/>
        <end position="427"/>
    </location>
</feature>
<dbReference type="Pfam" id="PF00079">
    <property type="entry name" value="Serpin"/>
    <property type="match status" value="1"/>
</dbReference>
<dbReference type="Gene3D" id="3.30.497.10">
    <property type="entry name" value="Antithrombin, subunit I, domain 2"/>
    <property type="match status" value="1"/>
</dbReference>
<reference evidence="8" key="1">
    <citation type="journal article" date="2023" name="IScience">
        <title>Live-bearing cockroach genome reveals convergent evolutionary mechanisms linked to viviparity in insects and beyond.</title>
        <authorList>
            <person name="Fouks B."/>
            <person name="Harrison M.C."/>
            <person name="Mikhailova A.A."/>
            <person name="Marchal E."/>
            <person name="English S."/>
            <person name="Carruthers M."/>
            <person name="Jennings E.C."/>
            <person name="Chiamaka E.L."/>
            <person name="Frigard R.A."/>
            <person name="Pippel M."/>
            <person name="Attardo G.M."/>
            <person name="Benoit J.B."/>
            <person name="Bornberg-Bauer E."/>
            <person name="Tobe S.S."/>
        </authorList>
    </citation>
    <scope>NUCLEOTIDE SEQUENCE</scope>
    <source>
        <strain evidence="8">Stay&amp;Tobe</strain>
    </source>
</reference>
<evidence type="ECO:0000256" key="4">
    <source>
        <dbReference type="RuleBase" id="RU000411"/>
    </source>
</evidence>
<proteinExistence type="inferred from homology"/>
<comment type="caution">
    <text evidence="8">The sequence shown here is derived from an EMBL/GenBank/DDBJ whole genome shotgun (WGS) entry which is preliminary data.</text>
</comment>
<dbReference type="AlphaFoldDB" id="A0AAD7ZGE5"/>
<dbReference type="SUPFAM" id="SSF56574">
    <property type="entry name" value="Serpins"/>
    <property type="match status" value="1"/>
</dbReference>
<dbReference type="InterPro" id="IPR042185">
    <property type="entry name" value="Serpin_sf_2"/>
</dbReference>
<dbReference type="InterPro" id="IPR042178">
    <property type="entry name" value="Serpin_sf_1"/>
</dbReference>
<sequence length="548" mass="60500">MRFLLSVCLVLVLLIVDHAYGQSVIKPTEGKERFNFFDLELLKSLASSEKGNLLVSPVSVKAALAMILEGAGGKSAKELREALRLTDDVKDTRIQFRNFLNSLQVNTPGTKVEAANQVFLSQNITPQTQYETMLKNHYFSNIEKVDFSKPIVAAEVINRWVNMLTHGLIPVLVEPGKLSSSTKLMIANAIYFKGKWKNAFDFDKTTVKCFYIDVNVCLDTYSMESVNVYNFAYIPSLKAHAVELPYEGDKFSLMLLLPTTPLGIAQLVRDLTHISLHNIVSALQPTELLISLPRFKIDYNTDLLHKLNELGIQEIFTPNANLSGIVQWANDDLHISNVLHKGVIDVNEEGTEAAAATGTIVVPLMGTALPKLNFNHPFLFFLRNTESGDILFAGRLSQPDEVKSTEVGNRNGVASSGQSGILAQKPPATVTSSTTSVYTTNLMTTKPPSHKSNILIYPSRNMNMYDGAIARSKLSPESQQNVGNTPKSPNAVNLGDGHMEIYLNAPAPTQILNNNSKANKMKFPTPNETQVLASENTNQNYSDRIHFT</sequence>
<dbReference type="InterPro" id="IPR000215">
    <property type="entry name" value="Serpin_fam"/>
</dbReference>
<dbReference type="PANTHER" id="PTHR11461:SF211">
    <property type="entry name" value="GH10112P-RELATED"/>
    <property type="match status" value="1"/>
</dbReference>
<feature type="signal peptide" evidence="6">
    <location>
        <begin position="1"/>
        <end position="21"/>
    </location>
</feature>
<evidence type="ECO:0000256" key="5">
    <source>
        <dbReference type="SAM" id="MobiDB-lite"/>
    </source>
</evidence>